<reference evidence="2" key="1">
    <citation type="journal article" date="2019" name="Int. J. Syst. Evol. Microbiol.">
        <title>The Global Catalogue of Microorganisms (GCM) 10K type strain sequencing project: providing services to taxonomists for standard genome sequencing and annotation.</title>
        <authorList>
            <consortium name="The Broad Institute Genomics Platform"/>
            <consortium name="The Broad Institute Genome Sequencing Center for Infectious Disease"/>
            <person name="Wu L."/>
            <person name="Ma J."/>
        </authorList>
    </citation>
    <scope>NUCLEOTIDE SEQUENCE [LARGE SCALE GENOMIC DNA]</scope>
    <source>
        <strain evidence="2">CCUG 58412</strain>
    </source>
</reference>
<proteinExistence type="predicted"/>
<keyword evidence="2" id="KW-1185">Reference proteome</keyword>
<sequence>MNFNNINAAGMAGPGNIELRFAKKDTDGSDLAATEPGTPASKTFLTESASKKVSIKDPYQELSDFMKMTDAQKMQYLWLKKHGISPEEFESMSGEDKQKLVEKMQQELEAQMKKAIESPDQSSATLV</sequence>
<comment type="caution">
    <text evidence="1">The sequence shown here is derived from an EMBL/GenBank/DDBJ whole genome shotgun (WGS) entry which is preliminary data.</text>
</comment>
<name>A0ABW3F484_9PROT</name>
<protein>
    <submittedName>
        <fullName evidence="1">Uncharacterized protein</fullName>
    </submittedName>
</protein>
<accession>A0ABW3F484</accession>
<dbReference type="EMBL" id="JBHTKB010000001">
    <property type="protein sequence ID" value="MFD0912318.1"/>
    <property type="molecule type" value="Genomic_DNA"/>
</dbReference>
<evidence type="ECO:0000313" key="2">
    <source>
        <dbReference type="Proteomes" id="UP001597128"/>
    </source>
</evidence>
<organism evidence="1 2">
    <name type="scientific">Methylophilus luteus</name>
    <dbReference type="NCBI Taxonomy" id="640108"/>
    <lineage>
        <taxon>Bacteria</taxon>
        <taxon>Pseudomonadati</taxon>
        <taxon>Pseudomonadota</taxon>
        <taxon>Betaproteobacteria</taxon>
        <taxon>Nitrosomonadales</taxon>
        <taxon>Methylophilaceae</taxon>
        <taxon>Methylophilus</taxon>
    </lineage>
</organism>
<dbReference type="Proteomes" id="UP001597128">
    <property type="component" value="Unassembled WGS sequence"/>
</dbReference>
<dbReference type="RefSeq" id="WP_379055136.1">
    <property type="nucleotide sequence ID" value="NZ_JBHTKB010000001.1"/>
</dbReference>
<gene>
    <name evidence="1" type="ORF">ACFQ1Z_02055</name>
</gene>
<evidence type="ECO:0000313" key="1">
    <source>
        <dbReference type="EMBL" id="MFD0912318.1"/>
    </source>
</evidence>